<proteinExistence type="predicted"/>
<dbReference type="EMBL" id="JASAOG010000113">
    <property type="protein sequence ID" value="KAK0050503.1"/>
    <property type="molecule type" value="Genomic_DNA"/>
</dbReference>
<evidence type="ECO:0000313" key="2">
    <source>
        <dbReference type="Proteomes" id="UP001233172"/>
    </source>
</evidence>
<comment type="caution">
    <text evidence="1">The sequence shown here is derived from an EMBL/GenBank/DDBJ whole genome shotgun (WGS) entry which is preliminary data.</text>
</comment>
<evidence type="ECO:0000313" key="1">
    <source>
        <dbReference type="EMBL" id="KAK0050503.1"/>
    </source>
</evidence>
<accession>A0AAD8B9L1</accession>
<dbReference type="Proteomes" id="UP001233172">
    <property type="component" value="Unassembled WGS sequence"/>
</dbReference>
<protein>
    <submittedName>
        <fullName evidence="1">Uncharacterized protein</fullName>
    </submittedName>
</protein>
<reference evidence="1" key="2">
    <citation type="submission" date="2023-04" db="EMBL/GenBank/DDBJ databases">
        <authorList>
            <person name="Bu L."/>
            <person name="Lu L."/>
            <person name="Laidemitt M.R."/>
            <person name="Zhang S.M."/>
            <person name="Mutuku M."/>
            <person name="Mkoji G."/>
            <person name="Steinauer M."/>
            <person name="Loker E.S."/>
        </authorList>
    </citation>
    <scope>NUCLEOTIDE SEQUENCE</scope>
    <source>
        <strain evidence="1">KasaAsao</strain>
        <tissue evidence="1">Whole Snail</tissue>
    </source>
</reference>
<keyword evidence="2" id="KW-1185">Reference proteome</keyword>
<dbReference type="AlphaFoldDB" id="A0AAD8B9L1"/>
<feature type="non-terminal residue" evidence="1">
    <location>
        <position position="52"/>
    </location>
</feature>
<gene>
    <name evidence="1" type="ORF">Bpfe_020031</name>
</gene>
<organism evidence="1 2">
    <name type="scientific">Biomphalaria pfeifferi</name>
    <name type="common">Bloodfluke planorb</name>
    <name type="synonym">Freshwater snail</name>
    <dbReference type="NCBI Taxonomy" id="112525"/>
    <lineage>
        <taxon>Eukaryota</taxon>
        <taxon>Metazoa</taxon>
        <taxon>Spiralia</taxon>
        <taxon>Lophotrochozoa</taxon>
        <taxon>Mollusca</taxon>
        <taxon>Gastropoda</taxon>
        <taxon>Heterobranchia</taxon>
        <taxon>Euthyneura</taxon>
        <taxon>Panpulmonata</taxon>
        <taxon>Hygrophila</taxon>
        <taxon>Lymnaeoidea</taxon>
        <taxon>Planorbidae</taxon>
        <taxon>Biomphalaria</taxon>
    </lineage>
</organism>
<reference evidence="1" key="1">
    <citation type="journal article" date="2023" name="PLoS Negl. Trop. Dis.">
        <title>A genome sequence for Biomphalaria pfeifferi, the major vector snail for the human-infecting parasite Schistosoma mansoni.</title>
        <authorList>
            <person name="Bu L."/>
            <person name="Lu L."/>
            <person name="Laidemitt M.R."/>
            <person name="Zhang S.M."/>
            <person name="Mutuku M."/>
            <person name="Mkoji G."/>
            <person name="Steinauer M."/>
            <person name="Loker E.S."/>
        </authorList>
    </citation>
    <scope>NUCLEOTIDE SEQUENCE</scope>
    <source>
        <strain evidence="1">KasaAsao</strain>
    </source>
</reference>
<name>A0AAD8B9L1_BIOPF</name>
<sequence>LQICLAYSCTTYQQMFDGLSGSSLNTMKMATLILTSKHSVANSTNLSSYPTL</sequence>